<evidence type="ECO:0000313" key="2">
    <source>
        <dbReference type="Proteomes" id="UP001054837"/>
    </source>
</evidence>
<organism evidence="1 2">
    <name type="scientific">Caerostris darwini</name>
    <dbReference type="NCBI Taxonomy" id="1538125"/>
    <lineage>
        <taxon>Eukaryota</taxon>
        <taxon>Metazoa</taxon>
        <taxon>Ecdysozoa</taxon>
        <taxon>Arthropoda</taxon>
        <taxon>Chelicerata</taxon>
        <taxon>Arachnida</taxon>
        <taxon>Araneae</taxon>
        <taxon>Araneomorphae</taxon>
        <taxon>Entelegynae</taxon>
        <taxon>Araneoidea</taxon>
        <taxon>Araneidae</taxon>
        <taxon>Caerostris</taxon>
    </lineage>
</organism>
<keyword evidence="2" id="KW-1185">Reference proteome</keyword>
<dbReference type="EMBL" id="BPLQ01009655">
    <property type="protein sequence ID" value="GIY45697.1"/>
    <property type="molecule type" value="Genomic_DNA"/>
</dbReference>
<dbReference type="Proteomes" id="UP001054837">
    <property type="component" value="Unassembled WGS sequence"/>
</dbReference>
<protein>
    <submittedName>
        <fullName evidence="1">Uncharacterized protein</fullName>
    </submittedName>
</protein>
<proteinExistence type="predicted"/>
<sequence>MAAASPPFAGGLPRMQMSISPLSLFTSFRSERGWSIQWAFHACDASFLGWSHANLTWPRSRVLQFLLIPFSLPPFPVRIFRQPPFLFYPPSYASVIVVYGWEKECEGLE</sequence>
<dbReference type="AlphaFoldDB" id="A0AAV4TJY4"/>
<comment type="caution">
    <text evidence="1">The sequence shown here is derived from an EMBL/GenBank/DDBJ whole genome shotgun (WGS) entry which is preliminary data.</text>
</comment>
<accession>A0AAV4TJY4</accession>
<evidence type="ECO:0000313" key="1">
    <source>
        <dbReference type="EMBL" id="GIY45697.1"/>
    </source>
</evidence>
<name>A0AAV4TJY4_9ARAC</name>
<gene>
    <name evidence="1" type="ORF">CDAR_564441</name>
</gene>
<reference evidence="1 2" key="1">
    <citation type="submission" date="2021-06" db="EMBL/GenBank/DDBJ databases">
        <title>Caerostris darwini draft genome.</title>
        <authorList>
            <person name="Kono N."/>
            <person name="Arakawa K."/>
        </authorList>
    </citation>
    <scope>NUCLEOTIDE SEQUENCE [LARGE SCALE GENOMIC DNA]</scope>
</reference>